<dbReference type="InterPro" id="IPR013216">
    <property type="entry name" value="Methyltransf_11"/>
</dbReference>
<dbReference type="InterPro" id="IPR029063">
    <property type="entry name" value="SAM-dependent_MTases_sf"/>
</dbReference>
<name>A0A1M4EFG1_9ACTN</name>
<keyword evidence="2" id="KW-0808">Transferase</keyword>
<dbReference type="PANTHER" id="PTHR43591">
    <property type="entry name" value="METHYLTRANSFERASE"/>
    <property type="match status" value="1"/>
</dbReference>
<proteinExistence type="predicted"/>
<evidence type="ECO:0000259" key="1">
    <source>
        <dbReference type="Pfam" id="PF08241"/>
    </source>
</evidence>
<dbReference type="CDD" id="cd02440">
    <property type="entry name" value="AdoMet_MTases"/>
    <property type="match status" value="1"/>
</dbReference>
<organism evidence="2">
    <name type="scientific">Nonomuraea gerenzanensis</name>
    <dbReference type="NCBI Taxonomy" id="93944"/>
    <lineage>
        <taxon>Bacteria</taxon>
        <taxon>Bacillati</taxon>
        <taxon>Actinomycetota</taxon>
        <taxon>Actinomycetes</taxon>
        <taxon>Streptosporangiales</taxon>
        <taxon>Streptosporangiaceae</taxon>
        <taxon>Nonomuraea</taxon>
    </lineage>
</organism>
<gene>
    <name evidence="2" type="ORF">BN4615_P7048</name>
</gene>
<dbReference type="Gene3D" id="3.40.50.150">
    <property type="entry name" value="Vaccinia Virus protein VP39"/>
    <property type="match status" value="1"/>
</dbReference>
<feature type="domain" description="Methyltransferase type 11" evidence="1">
    <location>
        <begin position="41"/>
        <end position="135"/>
    </location>
</feature>
<dbReference type="AlphaFoldDB" id="A0A1M4EFG1"/>
<reference evidence="2" key="1">
    <citation type="submission" date="2016-04" db="EMBL/GenBank/DDBJ databases">
        <authorList>
            <person name="Evans L.H."/>
            <person name="Alamgir A."/>
            <person name="Owens N."/>
            <person name="Weber N.D."/>
            <person name="Virtaneva K."/>
            <person name="Barbian K."/>
            <person name="Babar A."/>
            <person name="Rosenke K."/>
        </authorList>
    </citation>
    <scope>NUCLEOTIDE SEQUENCE</scope>
    <source>
        <strain evidence="2">Nono1</strain>
    </source>
</reference>
<dbReference type="SUPFAM" id="SSF53335">
    <property type="entry name" value="S-adenosyl-L-methionine-dependent methyltransferases"/>
    <property type="match status" value="1"/>
</dbReference>
<dbReference type="EMBL" id="LT559118">
    <property type="protein sequence ID" value="SBO97532.1"/>
    <property type="molecule type" value="Genomic_DNA"/>
</dbReference>
<dbReference type="Pfam" id="PF08241">
    <property type="entry name" value="Methyltransf_11"/>
    <property type="match status" value="1"/>
</dbReference>
<protein>
    <submittedName>
        <fullName evidence="2">Putative methyltransferase, S-Adenosyl-L-methionine (SAM)-MTase protein</fullName>
    </submittedName>
</protein>
<evidence type="ECO:0000313" key="2">
    <source>
        <dbReference type="EMBL" id="SBO97532.1"/>
    </source>
</evidence>
<dbReference type="GO" id="GO:0008757">
    <property type="term" value="F:S-adenosylmethionine-dependent methyltransferase activity"/>
    <property type="evidence" value="ECO:0007669"/>
    <property type="project" value="InterPro"/>
</dbReference>
<sequence length="265" mass="28514">MMATEIWNTGDAYEAYVGRWSRPVAEVFVRWLGLPAGGRWLDAGCGTGALTTAILATADPARLVGLDTSEGFLATARTRVTDPRVTFRTGDMRALPWPAHRFEAVVSGLALNFVPEPARAVAESVRVAARGGTVAAYVWDYAGGMRLIRHFWDAATALDPAAAELDEGRRFPLCRPDRLRELWTDAGLDGVTVLAIGTATTFTGFDDYWRPFLGGQGPAPGYVTSLTQEHRSALRESLRARLPTAADGSIPLTAAAWAVRGTASH</sequence>
<keyword evidence="2" id="KW-0489">Methyltransferase</keyword>
<dbReference type="GO" id="GO:0032259">
    <property type="term" value="P:methylation"/>
    <property type="evidence" value="ECO:0007669"/>
    <property type="project" value="UniProtKB-KW"/>
</dbReference>
<accession>A0A1M4EFG1</accession>